<protein>
    <submittedName>
        <fullName evidence="3">Glycosyltransferase</fullName>
    </submittedName>
</protein>
<dbReference type="Gene3D" id="3.40.50.2000">
    <property type="entry name" value="Glycogen Phosphorylase B"/>
    <property type="match status" value="2"/>
</dbReference>
<proteinExistence type="predicted"/>
<evidence type="ECO:0000313" key="4">
    <source>
        <dbReference type="Proteomes" id="UP000264702"/>
    </source>
</evidence>
<dbReference type="GO" id="GO:0016757">
    <property type="term" value="F:glycosyltransferase activity"/>
    <property type="evidence" value="ECO:0007669"/>
    <property type="project" value="InterPro"/>
</dbReference>
<gene>
    <name evidence="3" type="ORF">D0Y96_00380</name>
</gene>
<accession>A0A372ITG0</accession>
<dbReference type="AlphaFoldDB" id="A0A372ITG0"/>
<reference evidence="3 4" key="1">
    <citation type="submission" date="2018-08" db="EMBL/GenBank/DDBJ databases">
        <title>Acidipila sp. 4G-K13, an acidobacterium isolated from forest soil.</title>
        <authorList>
            <person name="Gao Z.-H."/>
            <person name="Qiu L.-H."/>
        </authorList>
    </citation>
    <scope>NUCLEOTIDE SEQUENCE [LARGE SCALE GENOMIC DNA]</scope>
    <source>
        <strain evidence="3 4">4G-K13</strain>
    </source>
</reference>
<feature type="domain" description="Glycosyltransferase subfamily 4-like N-terminal" evidence="2">
    <location>
        <begin position="70"/>
        <end position="189"/>
    </location>
</feature>
<dbReference type="PANTHER" id="PTHR45947:SF14">
    <property type="entry name" value="SLL1723 PROTEIN"/>
    <property type="match status" value="1"/>
</dbReference>
<dbReference type="SUPFAM" id="SSF53756">
    <property type="entry name" value="UDP-Glycosyltransferase/glycogen phosphorylase"/>
    <property type="match status" value="1"/>
</dbReference>
<feature type="domain" description="Glycosyl transferase family 1" evidence="1">
    <location>
        <begin position="195"/>
        <end position="359"/>
    </location>
</feature>
<dbReference type="Proteomes" id="UP000264702">
    <property type="component" value="Unassembled WGS sequence"/>
</dbReference>
<dbReference type="EMBL" id="QVQT01000001">
    <property type="protein sequence ID" value="RFU18079.1"/>
    <property type="molecule type" value="Genomic_DNA"/>
</dbReference>
<keyword evidence="4" id="KW-1185">Reference proteome</keyword>
<evidence type="ECO:0000313" key="3">
    <source>
        <dbReference type="EMBL" id="RFU18079.1"/>
    </source>
</evidence>
<dbReference type="Pfam" id="PF13439">
    <property type="entry name" value="Glyco_transf_4"/>
    <property type="match status" value="1"/>
</dbReference>
<keyword evidence="3" id="KW-0808">Transferase</keyword>
<name>A0A372ITG0_9BACT</name>
<evidence type="ECO:0000259" key="1">
    <source>
        <dbReference type="Pfam" id="PF00534"/>
    </source>
</evidence>
<dbReference type="Pfam" id="PF00534">
    <property type="entry name" value="Glycos_transf_1"/>
    <property type="match status" value="1"/>
</dbReference>
<sequence length="388" mass="42441">MKFLPRPSMPRILCFRIELLPLSETFIASQAGALRRFEPVFAGLRRVPSGLPLDAFRVTALTEGNTLMDRLKRRAWLHSGFSPAFERTLRGSRPVLLHAHFAVDAAIALPLCRRLGLPLVVTLHGYDVTRSDEALRCSAPGRIFLHRRQRLFEQASLFLCVSDHIRQRAIERGFPAERLLTHRIGVDLSLFSPGPSADREPVVLFVGRLVEKKGCAHLIEAMAQVQCARPEARLVLIGDGPLRVPLEAQARQSLRNVVFLGSQPAEEVRAWMRRARLLAAPSIVAADGDSEGLPVVLCEAQAMGLPVVGYRGPGVSEAVENDETGLLVEPGNPQALAAAIGTFLRDAALASMIGHAGRRRAERFFDLQAQTAILEETYAALSEGGAPQ</sequence>
<dbReference type="InterPro" id="IPR028098">
    <property type="entry name" value="Glyco_trans_4-like_N"/>
</dbReference>
<dbReference type="InterPro" id="IPR050194">
    <property type="entry name" value="Glycosyltransferase_grp1"/>
</dbReference>
<dbReference type="InterPro" id="IPR001296">
    <property type="entry name" value="Glyco_trans_1"/>
</dbReference>
<comment type="caution">
    <text evidence="3">The sequence shown here is derived from an EMBL/GenBank/DDBJ whole genome shotgun (WGS) entry which is preliminary data.</text>
</comment>
<dbReference type="PANTHER" id="PTHR45947">
    <property type="entry name" value="SULFOQUINOVOSYL TRANSFERASE SQD2"/>
    <property type="match status" value="1"/>
</dbReference>
<evidence type="ECO:0000259" key="2">
    <source>
        <dbReference type="Pfam" id="PF13439"/>
    </source>
</evidence>
<organism evidence="3 4">
    <name type="scientific">Paracidobacterium acidisoli</name>
    <dbReference type="NCBI Taxonomy" id="2303751"/>
    <lineage>
        <taxon>Bacteria</taxon>
        <taxon>Pseudomonadati</taxon>
        <taxon>Acidobacteriota</taxon>
        <taxon>Terriglobia</taxon>
        <taxon>Terriglobales</taxon>
        <taxon>Acidobacteriaceae</taxon>
        <taxon>Paracidobacterium</taxon>
    </lineage>
</organism>